<evidence type="ECO:0000313" key="1">
    <source>
        <dbReference type="EMBL" id="MBA8801774.1"/>
    </source>
</evidence>
<sequence>MVDNFTPLVAVVSADDDDDRIWPTLSGPEDKFPIELTEADGDTVAYFTASGLSIMRLPASGKDYDEVILDEHKIVCAITDSRVVFACEKYDKGGGWAGVGLAGMTVAAGANLVSKARAARRRKGSVLVGQVRYSWIAYSGARTGSWWSKDQLAIAAAVSKDEGGGGQVIVLQAPASGIGDCHELAAEVTRRAAAWRLEYDKFAGARTRAAMEELKTAERLKGRKGAKQYARHELIGGYGVEDFTAFAMNRNLNEAWEAKHATT</sequence>
<protein>
    <submittedName>
        <fullName evidence="1">Uncharacterized protein</fullName>
    </submittedName>
</protein>
<dbReference type="Proteomes" id="UP000580910">
    <property type="component" value="Unassembled WGS sequence"/>
</dbReference>
<name>A0A7W3IWH5_9ACTN</name>
<evidence type="ECO:0000313" key="2">
    <source>
        <dbReference type="Proteomes" id="UP000580910"/>
    </source>
</evidence>
<accession>A0A7W3IWH5</accession>
<proteinExistence type="predicted"/>
<reference evidence="1 2" key="1">
    <citation type="submission" date="2020-07" db="EMBL/GenBank/DDBJ databases">
        <title>Sequencing the genomes of 1000 actinobacteria strains.</title>
        <authorList>
            <person name="Klenk H.-P."/>
        </authorList>
    </citation>
    <scope>NUCLEOTIDE SEQUENCE [LARGE SCALE GENOMIC DNA]</scope>
    <source>
        <strain evidence="1 2">DSM 21349</strain>
    </source>
</reference>
<dbReference type="RefSeq" id="WP_182535790.1">
    <property type="nucleotide sequence ID" value="NZ_JACGXA010000001.1"/>
</dbReference>
<dbReference type="EMBL" id="JACGXA010000001">
    <property type="protein sequence ID" value="MBA8801774.1"/>
    <property type="molecule type" value="Genomic_DNA"/>
</dbReference>
<keyword evidence="2" id="KW-1185">Reference proteome</keyword>
<comment type="caution">
    <text evidence="1">The sequence shown here is derived from an EMBL/GenBank/DDBJ whole genome shotgun (WGS) entry which is preliminary data.</text>
</comment>
<gene>
    <name evidence="1" type="ORF">FB382_000065</name>
</gene>
<dbReference type="AlphaFoldDB" id="A0A7W3IWH5"/>
<organism evidence="1 2">
    <name type="scientific">Nocardioides ginsengisegetis</name>
    <dbReference type="NCBI Taxonomy" id="661491"/>
    <lineage>
        <taxon>Bacteria</taxon>
        <taxon>Bacillati</taxon>
        <taxon>Actinomycetota</taxon>
        <taxon>Actinomycetes</taxon>
        <taxon>Propionibacteriales</taxon>
        <taxon>Nocardioidaceae</taxon>
        <taxon>Nocardioides</taxon>
    </lineage>
</organism>